<proteinExistence type="predicted"/>
<sequence>MFFIALRRGLLTCHCLVIGKLKTQSVVLHFLDSSQVSFAALTFMSLLLYSNLDSKCQEVTETTDFHAVCHYLFFHRVFQALNSLDWAFENGQPICSQHLHTFV</sequence>
<reference evidence="1" key="1">
    <citation type="submission" date="2022-08" db="EMBL/GenBank/DDBJ databases">
        <authorList>
            <consortium name="DOE Joint Genome Institute"/>
            <person name="Min B."/>
            <person name="Riley R."/>
            <person name="Sierra-Patev S."/>
            <person name="Naranjo-Ortiz M."/>
            <person name="Looney B."/>
            <person name="Konkel Z."/>
            <person name="Slot J.C."/>
            <person name="Sakamoto Y."/>
            <person name="Steenwyk J.L."/>
            <person name="Rokas A."/>
            <person name="Carro J."/>
            <person name="Camarero S."/>
            <person name="Ferreira P."/>
            <person name="Molpeceres G."/>
            <person name="Ruiz-Duenas F.J."/>
            <person name="Serrano A."/>
            <person name="Henrissat B."/>
            <person name="Drula E."/>
            <person name="Hughes K.W."/>
            <person name="Mata J.L."/>
            <person name="Ishikawa N.K."/>
            <person name="Vargas-Isla R."/>
            <person name="Ushijima S."/>
            <person name="Smith C.A."/>
            <person name="Ahrendt S."/>
            <person name="Andreopoulos W."/>
            <person name="He G."/>
            <person name="Labutti K."/>
            <person name="Lipzen A."/>
            <person name="Ng V."/>
            <person name="Sandor L."/>
            <person name="Barry K."/>
            <person name="Martinez A.T."/>
            <person name="Xiao Y."/>
            <person name="Gibbons J.G."/>
            <person name="Terashima K."/>
            <person name="Hibbett D.S."/>
            <person name="Grigoriev I.V."/>
        </authorList>
    </citation>
    <scope>NUCLEOTIDE SEQUENCE</scope>
    <source>
        <strain evidence="1">TFB10827</strain>
    </source>
</reference>
<evidence type="ECO:0000313" key="1">
    <source>
        <dbReference type="EMBL" id="KAJ4000567.1"/>
    </source>
</evidence>
<dbReference type="EMBL" id="MU790520">
    <property type="protein sequence ID" value="KAJ4000567.1"/>
    <property type="molecule type" value="Genomic_DNA"/>
</dbReference>
<protein>
    <recommendedName>
        <fullName evidence="3">Secreted protein</fullName>
    </recommendedName>
</protein>
<gene>
    <name evidence="1" type="ORF">F5050DRAFT_1730611</name>
</gene>
<name>A0ABQ8QPG2_9AGAR</name>
<evidence type="ECO:0008006" key="3">
    <source>
        <dbReference type="Google" id="ProtNLM"/>
    </source>
</evidence>
<evidence type="ECO:0000313" key="2">
    <source>
        <dbReference type="Proteomes" id="UP001163828"/>
    </source>
</evidence>
<keyword evidence="2" id="KW-1185">Reference proteome</keyword>
<organism evidence="1 2">
    <name type="scientific">Lentinula boryana</name>
    <dbReference type="NCBI Taxonomy" id="40481"/>
    <lineage>
        <taxon>Eukaryota</taxon>
        <taxon>Fungi</taxon>
        <taxon>Dikarya</taxon>
        <taxon>Basidiomycota</taxon>
        <taxon>Agaricomycotina</taxon>
        <taxon>Agaricomycetes</taxon>
        <taxon>Agaricomycetidae</taxon>
        <taxon>Agaricales</taxon>
        <taxon>Marasmiineae</taxon>
        <taxon>Omphalotaceae</taxon>
        <taxon>Lentinula</taxon>
    </lineage>
</organism>
<dbReference type="Proteomes" id="UP001163828">
    <property type="component" value="Unassembled WGS sequence"/>
</dbReference>
<comment type="caution">
    <text evidence="1">The sequence shown here is derived from an EMBL/GenBank/DDBJ whole genome shotgun (WGS) entry which is preliminary data.</text>
</comment>
<accession>A0ABQ8QPG2</accession>